<evidence type="ECO:0000313" key="2">
    <source>
        <dbReference type="Proteomes" id="UP000006643"/>
    </source>
</evidence>
<dbReference type="EMBL" id="DS028132">
    <property type="protein sequence ID" value="EEY55702.1"/>
    <property type="molecule type" value="Genomic_DNA"/>
</dbReference>
<sequence length="64" mass="7188">MARRSQWEPRCPCTRSHGKRVFRNGQRFPACQEPACRLVQPRLDSVSIGLFEQGASRAVGETTA</sequence>
<organism evidence="1 2">
    <name type="scientific">Phytophthora infestans (strain T30-4)</name>
    <name type="common">Potato late blight agent</name>
    <dbReference type="NCBI Taxonomy" id="403677"/>
    <lineage>
        <taxon>Eukaryota</taxon>
        <taxon>Sar</taxon>
        <taxon>Stramenopiles</taxon>
        <taxon>Oomycota</taxon>
        <taxon>Peronosporomycetes</taxon>
        <taxon>Peronosporales</taxon>
        <taxon>Peronosporaceae</taxon>
        <taxon>Phytophthora</taxon>
    </lineage>
</organism>
<dbReference type="HOGENOM" id="CLU_2872471_0_0_1"/>
<evidence type="ECO:0000313" key="1">
    <source>
        <dbReference type="EMBL" id="EEY55702.1"/>
    </source>
</evidence>
<dbReference type="InParanoid" id="D0NCI8"/>
<gene>
    <name evidence="1" type="ORF">PITG_09667</name>
</gene>
<dbReference type="VEuPathDB" id="FungiDB:PITG_09667"/>
<accession>D0NCI8</accession>
<dbReference type="KEGG" id="pif:PITG_09667"/>
<reference evidence="2" key="1">
    <citation type="journal article" date="2009" name="Nature">
        <title>Genome sequence and analysis of the Irish potato famine pathogen Phytophthora infestans.</title>
        <authorList>
            <consortium name="The Broad Institute Genome Sequencing Platform"/>
            <person name="Haas B.J."/>
            <person name="Kamoun S."/>
            <person name="Zody M.C."/>
            <person name="Jiang R.H."/>
            <person name="Handsaker R.E."/>
            <person name="Cano L.M."/>
            <person name="Grabherr M."/>
            <person name="Kodira C.D."/>
            <person name="Raffaele S."/>
            <person name="Torto-Alalibo T."/>
            <person name="Bozkurt T.O."/>
            <person name="Ah-Fong A.M."/>
            <person name="Alvarado L."/>
            <person name="Anderson V.L."/>
            <person name="Armstrong M.R."/>
            <person name="Avrova A."/>
            <person name="Baxter L."/>
            <person name="Beynon J."/>
            <person name="Boevink P.C."/>
            <person name="Bollmann S.R."/>
            <person name="Bos J.I."/>
            <person name="Bulone V."/>
            <person name="Cai G."/>
            <person name="Cakir C."/>
            <person name="Carrington J.C."/>
            <person name="Chawner M."/>
            <person name="Conti L."/>
            <person name="Costanzo S."/>
            <person name="Ewan R."/>
            <person name="Fahlgren N."/>
            <person name="Fischbach M.A."/>
            <person name="Fugelstad J."/>
            <person name="Gilroy E.M."/>
            <person name="Gnerre S."/>
            <person name="Green P.J."/>
            <person name="Grenville-Briggs L.J."/>
            <person name="Griffith J."/>
            <person name="Grunwald N.J."/>
            <person name="Horn K."/>
            <person name="Horner N.R."/>
            <person name="Hu C.H."/>
            <person name="Huitema E."/>
            <person name="Jeong D.H."/>
            <person name="Jones A.M."/>
            <person name="Jones J.D."/>
            <person name="Jones R.W."/>
            <person name="Karlsson E.K."/>
            <person name="Kunjeti S.G."/>
            <person name="Lamour K."/>
            <person name="Liu Z."/>
            <person name="Ma L."/>
            <person name="Maclean D."/>
            <person name="Chibucos M.C."/>
            <person name="McDonald H."/>
            <person name="McWalters J."/>
            <person name="Meijer H.J."/>
            <person name="Morgan W."/>
            <person name="Morris P.F."/>
            <person name="Munro C.A."/>
            <person name="O'Neill K."/>
            <person name="Ospina-Giraldo M."/>
            <person name="Pinzon A."/>
            <person name="Pritchard L."/>
            <person name="Ramsahoye B."/>
            <person name="Ren Q."/>
            <person name="Restrepo S."/>
            <person name="Roy S."/>
            <person name="Sadanandom A."/>
            <person name="Savidor A."/>
            <person name="Schornack S."/>
            <person name="Schwartz D.C."/>
            <person name="Schumann U.D."/>
            <person name="Schwessinger B."/>
            <person name="Seyer L."/>
            <person name="Sharpe T."/>
            <person name="Silvar C."/>
            <person name="Song J."/>
            <person name="Studholme D.J."/>
            <person name="Sykes S."/>
            <person name="Thines M."/>
            <person name="van de Vondervoort P.J."/>
            <person name="Phuntumart V."/>
            <person name="Wawra S."/>
            <person name="Weide R."/>
            <person name="Win J."/>
            <person name="Young C."/>
            <person name="Zhou S."/>
            <person name="Fry W."/>
            <person name="Meyers B.C."/>
            <person name="van West P."/>
            <person name="Ristaino J."/>
            <person name="Govers F."/>
            <person name="Birch P.R."/>
            <person name="Whisson S.C."/>
            <person name="Judelson H.S."/>
            <person name="Nusbaum C."/>
        </authorList>
    </citation>
    <scope>NUCLEOTIDE SEQUENCE [LARGE SCALE GENOMIC DNA]</scope>
    <source>
        <strain evidence="2">T30-4</strain>
    </source>
</reference>
<proteinExistence type="predicted"/>
<dbReference type="AlphaFoldDB" id="D0NCI8"/>
<name>D0NCI8_PHYIT</name>
<dbReference type="RefSeq" id="XP_002903278.1">
    <property type="nucleotide sequence ID" value="XM_002903232.1"/>
</dbReference>
<dbReference type="Proteomes" id="UP000006643">
    <property type="component" value="Unassembled WGS sequence"/>
</dbReference>
<keyword evidence="2" id="KW-1185">Reference proteome</keyword>
<protein>
    <submittedName>
        <fullName evidence="1">Uncharacterized protein</fullName>
    </submittedName>
</protein>
<dbReference type="GeneID" id="9470300"/>